<name>A0ABW7C9Z6_9CYAN</name>
<proteinExistence type="predicted"/>
<comment type="caution">
    <text evidence="2">The sequence shown here is derived from an EMBL/GenBank/DDBJ whole genome shotgun (WGS) entry which is preliminary data.</text>
</comment>
<keyword evidence="1" id="KW-1133">Transmembrane helix</keyword>
<protein>
    <submittedName>
        <fullName evidence="2">Uncharacterized protein</fullName>
    </submittedName>
</protein>
<evidence type="ECO:0000256" key="1">
    <source>
        <dbReference type="SAM" id="Phobius"/>
    </source>
</evidence>
<gene>
    <name evidence="2" type="ORF">VPK24_08455</name>
</gene>
<keyword evidence="1" id="KW-0812">Transmembrane</keyword>
<feature type="transmembrane region" description="Helical" evidence="1">
    <location>
        <begin position="83"/>
        <end position="102"/>
    </location>
</feature>
<sequence length="140" mass="15301">MQGWVEMYQQIAQVLGAIRGRSGRCPGLVIDSQMVRDRLSSVNTMLIDLLQSLILAASLGFLIPVAGLGILLLAIGVWVYVPVLNMIAATTLQHIILFLTVFGNGSPIQGTLVIGLACSFVCVLFDAFVFYQYRNLRREG</sequence>
<dbReference type="EMBL" id="JAZAQF010000050">
    <property type="protein sequence ID" value="MFG3817667.1"/>
    <property type="molecule type" value="Genomic_DNA"/>
</dbReference>
<evidence type="ECO:0000313" key="3">
    <source>
        <dbReference type="Proteomes" id="UP001604335"/>
    </source>
</evidence>
<accession>A0ABW7C9Z6</accession>
<feature type="transmembrane region" description="Helical" evidence="1">
    <location>
        <begin position="108"/>
        <end position="131"/>
    </location>
</feature>
<reference evidence="3" key="1">
    <citation type="journal article" date="2024" name="Algal Res.">
        <title>Biochemical, toxicological and genomic investigation of a high-biomass producing Limnothrix strain isolated from Italian shallow drinking water reservoir.</title>
        <authorList>
            <person name="Simonazzi M."/>
            <person name="Shishido T.K."/>
            <person name="Delbaje E."/>
            <person name="Wahlsten M."/>
            <person name="Fewer D.P."/>
            <person name="Sivonen K."/>
            <person name="Pezzolesi L."/>
            <person name="Pistocchi R."/>
        </authorList>
    </citation>
    <scope>NUCLEOTIDE SEQUENCE [LARGE SCALE GENOMIC DNA]</scope>
    <source>
        <strain evidence="3">LRLZ20PSL1</strain>
    </source>
</reference>
<dbReference type="RefSeq" id="WP_393012149.1">
    <property type="nucleotide sequence ID" value="NZ_JAZAQF010000050.1"/>
</dbReference>
<feature type="transmembrane region" description="Helical" evidence="1">
    <location>
        <begin position="53"/>
        <end position="76"/>
    </location>
</feature>
<organism evidence="2 3">
    <name type="scientific">Limnothrix redekei LRLZ20PSL1</name>
    <dbReference type="NCBI Taxonomy" id="3112953"/>
    <lineage>
        <taxon>Bacteria</taxon>
        <taxon>Bacillati</taxon>
        <taxon>Cyanobacteriota</taxon>
        <taxon>Cyanophyceae</taxon>
        <taxon>Pseudanabaenales</taxon>
        <taxon>Pseudanabaenaceae</taxon>
        <taxon>Limnothrix</taxon>
    </lineage>
</organism>
<dbReference type="Proteomes" id="UP001604335">
    <property type="component" value="Unassembled WGS sequence"/>
</dbReference>
<keyword evidence="1" id="KW-0472">Membrane</keyword>
<keyword evidence="3" id="KW-1185">Reference proteome</keyword>
<evidence type="ECO:0000313" key="2">
    <source>
        <dbReference type="EMBL" id="MFG3817667.1"/>
    </source>
</evidence>